<accession>A0A6G1I2D1</accession>
<evidence type="ECO:0000256" key="2">
    <source>
        <dbReference type="ARBA" id="ARBA00009870"/>
    </source>
</evidence>
<evidence type="ECO:0000256" key="1">
    <source>
        <dbReference type="ARBA" id="ARBA00004123"/>
    </source>
</evidence>
<dbReference type="OrthoDB" id="10071381at2759"/>
<dbReference type="GO" id="GO:1990414">
    <property type="term" value="P:replication-born double-strand break repair via sister chromatid exchange"/>
    <property type="evidence" value="ECO:0007669"/>
    <property type="project" value="TreeGrafter"/>
</dbReference>
<dbReference type="CDD" id="cd21788">
    <property type="entry name" value="Rad21_Rec8_M_SpRad21p-like"/>
    <property type="match status" value="1"/>
</dbReference>
<proteinExistence type="inferred from homology"/>
<dbReference type="AlphaFoldDB" id="A0A6G1I2D1"/>
<dbReference type="InterPro" id="IPR006910">
    <property type="entry name" value="Rad21_Rec8_N"/>
</dbReference>
<dbReference type="GO" id="GO:0007064">
    <property type="term" value="P:mitotic sister chromatid cohesion"/>
    <property type="evidence" value="ECO:0007669"/>
    <property type="project" value="TreeGrafter"/>
</dbReference>
<feature type="domain" description="Rad21/Rec8-like protein C-terminal eukaryotic" evidence="5">
    <location>
        <begin position="548"/>
        <end position="585"/>
    </location>
</feature>
<gene>
    <name evidence="7" type="ORF">EJ06DRAFT_528267</name>
</gene>
<dbReference type="PANTHER" id="PTHR12585">
    <property type="entry name" value="SCC1 / RAD21 FAMILY MEMBER"/>
    <property type="match status" value="1"/>
</dbReference>
<sequence>MFYSDTLLSKTGPLARVWLASNMERKLSKKDCLQSDLSDSIHVMVDQGSAPMALRLSGQLLLGVVRIYSRKARYLLEDCNEALLKIKMAFRPGNVDLPADQSHTANPTTLMLPDVLTEMDLLAPMPDPELLFAEPEVGRGGLADATLDWGTQTMLTSSIEHRSESTVLPMDDLDLDLGEDERSIEIGRRESRVLTDYPADESMKLYDDNLDLDLGEEPTITEHEHAPERLPEMDVDMEDIGMEPETTLGLGDLPELVADTGAEPGLATSAEPEPRERESLSPLSDMRPSVERNLEAAFNETTVSMFEPAVEEEESLQEAAARVKRRKVLRQDADTEIHSSQIRAQQTDRSKILKAASFLPRDPMLLALMNLQKSGGFISSILGDGRALAWAPELRDVLSVAVVKRSGDLKRKRDSGERGAPAEEPVSRQQTPRLEFEEEPTLHSPPRDLGLDTTEDLPGPVEELPSDLGVHAPSVTGNGDDGPGHALEEEMGAPHTPPADFDETTMPLLHPEDDGPISQGTRHAVHLLRDHFGPGGADSAEERRAVSVLFQDLLPERRTSKSDATRLFFEVLVLATKDAVKVEQDRKVLGGPIRIRGKRGLWGAWAEEKTGGETETQREDQEQEATNA</sequence>
<dbReference type="Gene3D" id="1.10.10.580">
    <property type="entry name" value="Structural maintenance of chromosome 1. Chain E"/>
    <property type="match status" value="1"/>
</dbReference>
<dbReference type="EMBL" id="ML996691">
    <property type="protein sequence ID" value="KAF2402135.1"/>
    <property type="molecule type" value="Genomic_DNA"/>
</dbReference>
<evidence type="ECO:0000259" key="5">
    <source>
        <dbReference type="Pfam" id="PF04824"/>
    </source>
</evidence>
<evidence type="ECO:0000259" key="6">
    <source>
        <dbReference type="Pfam" id="PF04825"/>
    </source>
</evidence>
<dbReference type="Proteomes" id="UP000799640">
    <property type="component" value="Unassembled WGS sequence"/>
</dbReference>
<evidence type="ECO:0000256" key="3">
    <source>
        <dbReference type="ARBA" id="ARBA00023242"/>
    </source>
</evidence>
<dbReference type="GO" id="GO:0003682">
    <property type="term" value="F:chromatin binding"/>
    <property type="evidence" value="ECO:0007669"/>
    <property type="project" value="TreeGrafter"/>
</dbReference>
<keyword evidence="3" id="KW-0539">Nucleus</keyword>
<dbReference type="InterPro" id="IPR006909">
    <property type="entry name" value="Rad21/Rec8_C_eu"/>
</dbReference>
<evidence type="ECO:0000256" key="4">
    <source>
        <dbReference type="SAM" id="MobiDB-lite"/>
    </source>
</evidence>
<feature type="domain" description="Rad21/Rec8-like protein N-terminal" evidence="6">
    <location>
        <begin position="1"/>
        <end position="105"/>
    </location>
</feature>
<keyword evidence="8" id="KW-1185">Reference proteome</keyword>
<feature type="compositionally biased region" description="Basic and acidic residues" evidence="4">
    <location>
        <begin position="606"/>
        <end position="620"/>
    </location>
</feature>
<feature type="compositionally biased region" description="Basic and acidic residues" evidence="4">
    <location>
        <begin position="406"/>
        <end position="421"/>
    </location>
</feature>
<feature type="region of interest" description="Disordered" evidence="4">
    <location>
        <begin position="604"/>
        <end position="628"/>
    </location>
</feature>
<evidence type="ECO:0000313" key="7">
    <source>
        <dbReference type="EMBL" id="KAF2402135.1"/>
    </source>
</evidence>
<dbReference type="SUPFAM" id="SSF46785">
    <property type="entry name" value="Winged helix' DNA-binding domain"/>
    <property type="match status" value="1"/>
</dbReference>
<comment type="similarity">
    <text evidence="2">Belongs to the rad21 family.</text>
</comment>
<dbReference type="Pfam" id="PF04824">
    <property type="entry name" value="Rad21_Rec8"/>
    <property type="match status" value="1"/>
</dbReference>
<organism evidence="7 8">
    <name type="scientific">Trichodelitschia bisporula</name>
    <dbReference type="NCBI Taxonomy" id="703511"/>
    <lineage>
        <taxon>Eukaryota</taxon>
        <taxon>Fungi</taxon>
        <taxon>Dikarya</taxon>
        <taxon>Ascomycota</taxon>
        <taxon>Pezizomycotina</taxon>
        <taxon>Dothideomycetes</taxon>
        <taxon>Dothideomycetes incertae sedis</taxon>
        <taxon>Phaeotrichales</taxon>
        <taxon>Phaeotrichaceae</taxon>
        <taxon>Trichodelitschia</taxon>
    </lineage>
</organism>
<dbReference type="PANTHER" id="PTHR12585:SF69">
    <property type="entry name" value="FI11703P"/>
    <property type="match status" value="1"/>
</dbReference>
<dbReference type="FunFam" id="1.10.10.580:FF:000004">
    <property type="entry name" value="Double-strand-break repair protein rad21"/>
    <property type="match status" value="1"/>
</dbReference>
<feature type="region of interest" description="Disordered" evidence="4">
    <location>
        <begin position="406"/>
        <end position="493"/>
    </location>
</feature>
<dbReference type="Pfam" id="PF04825">
    <property type="entry name" value="Rad21_Rec8_N"/>
    <property type="match status" value="1"/>
</dbReference>
<dbReference type="GO" id="GO:0005634">
    <property type="term" value="C:nucleus"/>
    <property type="evidence" value="ECO:0007669"/>
    <property type="project" value="UniProtKB-SubCell"/>
</dbReference>
<dbReference type="InterPro" id="IPR036390">
    <property type="entry name" value="WH_DNA-bd_sf"/>
</dbReference>
<evidence type="ECO:0000313" key="8">
    <source>
        <dbReference type="Proteomes" id="UP000799640"/>
    </source>
</evidence>
<evidence type="ECO:0008006" key="9">
    <source>
        <dbReference type="Google" id="ProtNLM"/>
    </source>
</evidence>
<feature type="region of interest" description="Disordered" evidence="4">
    <location>
        <begin position="263"/>
        <end position="289"/>
    </location>
</feature>
<dbReference type="InterPro" id="IPR023093">
    <property type="entry name" value="ScpA-like_C"/>
</dbReference>
<dbReference type="GO" id="GO:0030892">
    <property type="term" value="C:mitotic cohesin complex"/>
    <property type="evidence" value="ECO:0007669"/>
    <property type="project" value="TreeGrafter"/>
</dbReference>
<dbReference type="InterPro" id="IPR039781">
    <property type="entry name" value="Rad21/Rec8-like"/>
</dbReference>
<reference evidence="7" key="1">
    <citation type="journal article" date="2020" name="Stud. Mycol.">
        <title>101 Dothideomycetes genomes: a test case for predicting lifestyles and emergence of pathogens.</title>
        <authorList>
            <person name="Haridas S."/>
            <person name="Albert R."/>
            <person name="Binder M."/>
            <person name="Bloem J."/>
            <person name="Labutti K."/>
            <person name="Salamov A."/>
            <person name="Andreopoulos B."/>
            <person name="Baker S."/>
            <person name="Barry K."/>
            <person name="Bills G."/>
            <person name="Bluhm B."/>
            <person name="Cannon C."/>
            <person name="Castanera R."/>
            <person name="Culley D."/>
            <person name="Daum C."/>
            <person name="Ezra D."/>
            <person name="Gonzalez J."/>
            <person name="Henrissat B."/>
            <person name="Kuo A."/>
            <person name="Liang C."/>
            <person name="Lipzen A."/>
            <person name="Lutzoni F."/>
            <person name="Magnuson J."/>
            <person name="Mondo S."/>
            <person name="Nolan M."/>
            <person name="Ohm R."/>
            <person name="Pangilinan J."/>
            <person name="Park H.-J."/>
            <person name="Ramirez L."/>
            <person name="Alfaro M."/>
            <person name="Sun H."/>
            <person name="Tritt A."/>
            <person name="Yoshinaga Y."/>
            <person name="Zwiers L.-H."/>
            <person name="Turgeon B."/>
            <person name="Goodwin S."/>
            <person name="Spatafora J."/>
            <person name="Crous P."/>
            <person name="Grigoriev I."/>
        </authorList>
    </citation>
    <scope>NUCLEOTIDE SEQUENCE</scope>
    <source>
        <strain evidence="7">CBS 262.69</strain>
    </source>
</reference>
<comment type="subcellular location">
    <subcellularLocation>
        <location evidence="1">Nucleus</location>
    </subcellularLocation>
</comment>
<protein>
    <recommendedName>
        <fullName evidence="9">Double-strand-break repair protein rad21</fullName>
    </recommendedName>
</protein>
<name>A0A6G1I2D1_9PEZI</name>